<dbReference type="STRING" id="797299.HALLA_13855"/>
<feature type="region of interest" description="Disordered" evidence="7">
    <location>
        <begin position="151"/>
        <end position="173"/>
    </location>
</feature>
<evidence type="ECO:0000259" key="9">
    <source>
        <dbReference type="SMART" id="SM01390"/>
    </source>
</evidence>
<dbReference type="PANTHER" id="PTHR11831:SF5">
    <property type="entry name" value="40S RIBOSOMAL PROTEIN S9"/>
    <property type="match status" value="1"/>
</dbReference>
<dbReference type="GO" id="GO:0019843">
    <property type="term" value="F:rRNA binding"/>
    <property type="evidence" value="ECO:0007669"/>
    <property type="project" value="UniProtKB-UniRule"/>
</dbReference>
<dbReference type="AlphaFoldDB" id="W0JQZ9"/>
<organism evidence="10 11">
    <name type="scientific">Halostagnicola larsenii XH-48</name>
    <dbReference type="NCBI Taxonomy" id="797299"/>
    <lineage>
        <taxon>Archaea</taxon>
        <taxon>Methanobacteriati</taxon>
        <taxon>Methanobacteriota</taxon>
        <taxon>Stenosarchaea group</taxon>
        <taxon>Halobacteria</taxon>
        <taxon>Halobacteriales</taxon>
        <taxon>Natrialbaceae</taxon>
        <taxon>Halostagnicola</taxon>
    </lineage>
</organism>
<evidence type="ECO:0000313" key="10">
    <source>
        <dbReference type="EMBL" id="AHF99706.1"/>
    </source>
</evidence>
<accession>W0JQZ9</accession>
<keyword evidence="11" id="KW-1185">Reference proteome</keyword>
<dbReference type="PATRIC" id="fig|797299.3.peg.1778"/>
<dbReference type="SMART" id="SM01390">
    <property type="entry name" value="Ribosomal_S4"/>
    <property type="match status" value="1"/>
</dbReference>
<dbReference type="RefSeq" id="WP_049952950.1">
    <property type="nucleotide sequence ID" value="NZ_CP007055.1"/>
</dbReference>
<dbReference type="InterPro" id="IPR018079">
    <property type="entry name" value="Ribosomal_uS4_CS"/>
</dbReference>
<evidence type="ECO:0000256" key="5">
    <source>
        <dbReference type="ARBA" id="ARBA00023274"/>
    </source>
</evidence>
<keyword evidence="3 6" id="KW-0694">RNA-binding</keyword>
<sequence length="173" mass="19884">MPLGTDTKNYETPNHPYQGERIASEHSLLDRYGLANKEELWRAQSQLRSYRREARDLLAQPADEEAVARRTEEFLGRLTRVGYLDEADELGDVLSLEIEDVLERRLQTLVYRNGLANTPQQARQFIGHGHVVVGDSRHTVPSYVVDIDEEDDIEFDENSPLADELHPERAEEQ</sequence>
<dbReference type="PROSITE" id="PS50889">
    <property type="entry name" value="S4"/>
    <property type="match status" value="1"/>
</dbReference>
<evidence type="ECO:0000256" key="4">
    <source>
        <dbReference type="ARBA" id="ARBA00022980"/>
    </source>
</evidence>
<dbReference type="Gene3D" id="3.10.290.10">
    <property type="entry name" value="RNA-binding S4 domain"/>
    <property type="match status" value="1"/>
</dbReference>
<dbReference type="GeneID" id="25145516"/>
<dbReference type="InterPro" id="IPR022802">
    <property type="entry name" value="Ribosomal_uS4_arc"/>
</dbReference>
<comment type="function">
    <text evidence="6">With S5 and S12 plays an important role in translational accuracy.</text>
</comment>
<dbReference type="GO" id="GO:0042274">
    <property type="term" value="P:ribosomal small subunit biogenesis"/>
    <property type="evidence" value="ECO:0007669"/>
    <property type="project" value="TreeGrafter"/>
</dbReference>
<evidence type="ECO:0000256" key="6">
    <source>
        <dbReference type="HAMAP-Rule" id="MF_01306"/>
    </source>
</evidence>
<evidence type="ECO:0000256" key="2">
    <source>
        <dbReference type="ARBA" id="ARBA00022730"/>
    </source>
</evidence>
<evidence type="ECO:0000256" key="7">
    <source>
        <dbReference type="SAM" id="MobiDB-lite"/>
    </source>
</evidence>
<dbReference type="KEGG" id="hlr:HALLA_13855"/>
<comment type="subunit">
    <text evidence="6">Part of the 30S ribosomal subunit. Contacts protein S5. The interaction surface between S4 and S5 is involved in control of translational fidelity.</text>
</comment>
<gene>
    <name evidence="6" type="primary">rps4</name>
    <name evidence="10" type="ORF">HALLA_13855</name>
</gene>
<evidence type="ECO:0000259" key="8">
    <source>
        <dbReference type="SMART" id="SM00363"/>
    </source>
</evidence>
<dbReference type="HAMAP" id="MF_01306_A">
    <property type="entry name" value="Ribosomal_uS4_A"/>
    <property type="match status" value="1"/>
</dbReference>
<dbReference type="PANTHER" id="PTHR11831">
    <property type="entry name" value="30S 40S RIBOSOMAL PROTEIN"/>
    <property type="match status" value="1"/>
</dbReference>
<proteinExistence type="inferred from homology"/>
<dbReference type="SMART" id="SM00363">
    <property type="entry name" value="S4"/>
    <property type="match status" value="1"/>
</dbReference>
<dbReference type="InterPro" id="IPR005710">
    <property type="entry name" value="Ribosomal_uS4_euk/arc"/>
</dbReference>
<feature type="compositionally biased region" description="Basic and acidic residues" evidence="7">
    <location>
        <begin position="163"/>
        <end position="173"/>
    </location>
</feature>
<keyword evidence="2 6" id="KW-0699">rRNA-binding</keyword>
<name>W0JQZ9_9EURY</name>
<dbReference type="Pfam" id="PF01479">
    <property type="entry name" value="S4"/>
    <property type="match status" value="1"/>
</dbReference>
<dbReference type="NCBIfam" id="TIGR01018">
    <property type="entry name" value="uS4_arch"/>
    <property type="match status" value="1"/>
</dbReference>
<dbReference type="GO" id="GO:0003735">
    <property type="term" value="F:structural constituent of ribosome"/>
    <property type="evidence" value="ECO:0007669"/>
    <property type="project" value="InterPro"/>
</dbReference>
<dbReference type="CDD" id="cd00165">
    <property type="entry name" value="S4"/>
    <property type="match status" value="1"/>
</dbReference>
<dbReference type="Proteomes" id="UP000019024">
    <property type="component" value="Chromosome"/>
</dbReference>
<keyword evidence="4 6" id="KW-0689">Ribosomal protein</keyword>
<dbReference type="HOGENOM" id="CLU_089738_1_1_2"/>
<evidence type="ECO:0000313" key="11">
    <source>
        <dbReference type="Proteomes" id="UP000019024"/>
    </source>
</evidence>
<dbReference type="EMBL" id="CP007055">
    <property type="protein sequence ID" value="AHF99706.1"/>
    <property type="molecule type" value="Genomic_DNA"/>
</dbReference>
<dbReference type="InterPro" id="IPR001912">
    <property type="entry name" value="Ribosomal_uS4_N"/>
</dbReference>
<comment type="function">
    <text evidence="6">One of the primary rRNA binding proteins, it binds directly to 16S rRNA where it nucleates assembly of the body of the 30S subunit.</text>
</comment>
<dbReference type="InterPro" id="IPR002942">
    <property type="entry name" value="S4_RNA-bd"/>
</dbReference>
<dbReference type="InterPro" id="IPR036986">
    <property type="entry name" value="S4_RNA-bd_sf"/>
</dbReference>
<dbReference type="eggNOG" id="arCOG04239">
    <property type="taxonomic scope" value="Archaea"/>
</dbReference>
<dbReference type="OrthoDB" id="10429at2157"/>
<feature type="domain" description="Small ribosomal subunit protein uS4 N-terminal" evidence="9">
    <location>
        <begin position="1"/>
        <end position="103"/>
    </location>
</feature>
<dbReference type="SUPFAM" id="SSF55174">
    <property type="entry name" value="Alpha-L RNA-binding motif"/>
    <property type="match status" value="1"/>
</dbReference>
<evidence type="ECO:0000256" key="1">
    <source>
        <dbReference type="ARBA" id="ARBA00007465"/>
    </source>
</evidence>
<dbReference type="NCBIfam" id="NF003139">
    <property type="entry name" value="PRK04051.1"/>
    <property type="match status" value="1"/>
</dbReference>
<dbReference type="InterPro" id="IPR022801">
    <property type="entry name" value="Ribosomal_uS4"/>
</dbReference>
<feature type="domain" description="RNA-binding S4" evidence="8">
    <location>
        <begin position="104"/>
        <end position="166"/>
    </location>
</feature>
<dbReference type="GO" id="GO:0006412">
    <property type="term" value="P:translation"/>
    <property type="evidence" value="ECO:0007669"/>
    <property type="project" value="UniProtKB-UniRule"/>
</dbReference>
<comment type="similarity">
    <text evidence="1 6">Belongs to the universal ribosomal protein uS4 family.</text>
</comment>
<evidence type="ECO:0000256" key="3">
    <source>
        <dbReference type="ARBA" id="ARBA00022884"/>
    </source>
</evidence>
<dbReference type="GO" id="GO:0015935">
    <property type="term" value="C:small ribosomal subunit"/>
    <property type="evidence" value="ECO:0007669"/>
    <property type="project" value="InterPro"/>
</dbReference>
<keyword evidence="5 6" id="KW-0687">Ribonucleoprotein</keyword>
<dbReference type="PROSITE" id="PS00632">
    <property type="entry name" value="RIBOSOMAL_S4"/>
    <property type="match status" value="1"/>
</dbReference>
<reference evidence="10 11" key="1">
    <citation type="submission" date="2014-01" db="EMBL/GenBank/DDBJ databases">
        <authorList>
            <consortium name="DOE Joint Genome Institute"/>
            <person name="Anderson I."/>
            <person name="Huntemann M."/>
            <person name="Han J."/>
            <person name="Chen A."/>
            <person name="Kyrpides N."/>
            <person name="Mavromatis K."/>
            <person name="Markowitz V."/>
            <person name="Palaniappan K."/>
            <person name="Ivanova N."/>
            <person name="Schaumberg A."/>
            <person name="Pati A."/>
            <person name="Liolios K."/>
            <person name="Nordberg H.P."/>
            <person name="Cantor M.N."/>
            <person name="Hua S.X."/>
            <person name="Woyke T."/>
        </authorList>
    </citation>
    <scope>NUCLEOTIDE SEQUENCE [LARGE SCALE GENOMIC DNA]</scope>
    <source>
        <strain evidence="10 11">XH-48</strain>
    </source>
</reference>
<protein>
    <recommendedName>
        <fullName evidence="6">Small ribosomal subunit protein uS4</fullName>
    </recommendedName>
</protein>